<keyword evidence="4 5" id="KW-0472">Membrane</keyword>
<keyword evidence="5" id="KW-0732">Signal</keyword>
<keyword evidence="3 5" id="KW-1133">Transmembrane helix</keyword>
<evidence type="ECO:0000256" key="2">
    <source>
        <dbReference type="ARBA" id="ARBA00022692"/>
    </source>
</evidence>
<evidence type="ECO:0000256" key="1">
    <source>
        <dbReference type="ARBA" id="ARBA00004141"/>
    </source>
</evidence>
<feature type="transmembrane region" description="Helical" evidence="5">
    <location>
        <begin position="227"/>
        <end position="248"/>
    </location>
</feature>
<dbReference type="InterPro" id="IPR018000">
    <property type="entry name" value="Neurotransmitter_ion_chnl_CS"/>
</dbReference>
<keyword evidence="5" id="KW-0406">Ion transport</keyword>
<dbReference type="CDD" id="cd18989">
    <property type="entry name" value="LGIC_ECD_cation"/>
    <property type="match status" value="1"/>
</dbReference>
<dbReference type="GO" id="GO:0004888">
    <property type="term" value="F:transmembrane signaling receptor activity"/>
    <property type="evidence" value="ECO:0007669"/>
    <property type="project" value="InterPro"/>
</dbReference>
<evidence type="ECO:0000256" key="3">
    <source>
        <dbReference type="ARBA" id="ARBA00022989"/>
    </source>
</evidence>
<evidence type="ECO:0000259" key="7">
    <source>
        <dbReference type="Pfam" id="PF02932"/>
    </source>
</evidence>
<comment type="subcellular location">
    <subcellularLocation>
        <location evidence="1">Membrane</location>
        <topology evidence="1">Multi-pass membrane protein</topology>
    </subcellularLocation>
</comment>
<dbReference type="InterPro" id="IPR006029">
    <property type="entry name" value="Neurotrans-gated_channel_TM"/>
</dbReference>
<proteinExistence type="inferred from homology"/>
<sequence length="407" mass="46089">MMSAILVWVPCLFALVASYSVTDTTNLSSALLQNYNKNLRPGVDQSQANEINIDVYFLSLQEFSETSGLFAARVFFYVSWNDERLAWNPATYNGVTMMKFRQDSLWIPPLFLSNPYSNYKDFGSDKLLMTVFPTGDVRMSSLELTESTCGVDITKFPYDTQSCELQYVFLGYLANQVKFGNCTLSMAQAEKNSLWTINTDSSISISTIQFRNNMNLKFSFTRKSQPYTINIISPMVAIAILHITVFVLPADSGERVGFSTTIILSITVYQTIVSDSLPNSSMPNLAFILYKLFVDFLVSICVHTLVVISLYFYLKDEKHDIPKFIDGFTRCVLRKRRNKKLKPIETPSVIQVKGSEKVDVMPENDTVEEVTSEITWKDVGKAWDVFSLILSLSSVLISNSIFFFSVM</sequence>
<dbReference type="PANTHER" id="PTHR18945">
    <property type="entry name" value="NEUROTRANSMITTER GATED ION CHANNEL"/>
    <property type="match status" value="1"/>
</dbReference>
<evidence type="ECO:0000313" key="10">
    <source>
        <dbReference type="RefSeq" id="XP_022290082.1"/>
    </source>
</evidence>
<dbReference type="RefSeq" id="XP_022290081.1">
    <property type="nucleotide sequence ID" value="XM_022434373.1"/>
</dbReference>
<dbReference type="OrthoDB" id="6058580at2759"/>
<dbReference type="SUPFAM" id="SSF63712">
    <property type="entry name" value="Nicotinic receptor ligand binding domain-like"/>
    <property type="match status" value="1"/>
</dbReference>
<keyword evidence="2 5" id="KW-0812">Transmembrane</keyword>
<dbReference type="InterPro" id="IPR038050">
    <property type="entry name" value="Neuro_actylchol_rec"/>
</dbReference>
<dbReference type="AlphaFoldDB" id="A0A8B8AFB1"/>
<gene>
    <name evidence="9 10" type="primary">LOC111101771</name>
</gene>
<dbReference type="Proteomes" id="UP000694844">
    <property type="component" value="Chromosome 6"/>
</dbReference>
<dbReference type="Pfam" id="PF02931">
    <property type="entry name" value="Neur_chan_LBD"/>
    <property type="match status" value="1"/>
</dbReference>
<dbReference type="RefSeq" id="XP_022290082.1">
    <property type="nucleotide sequence ID" value="XM_022434374.1"/>
</dbReference>
<dbReference type="GeneID" id="111101771"/>
<keyword evidence="5" id="KW-0407">Ion channel</keyword>
<comment type="similarity">
    <text evidence="5">Belongs to the ligand-gated ion channel (TC 1.A.9) family.</text>
</comment>
<dbReference type="GO" id="GO:0016020">
    <property type="term" value="C:membrane"/>
    <property type="evidence" value="ECO:0007669"/>
    <property type="project" value="UniProtKB-SubCell"/>
</dbReference>
<dbReference type="Pfam" id="PF02932">
    <property type="entry name" value="Neur_chan_memb"/>
    <property type="match status" value="1"/>
</dbReference>
<dbReference type="SUPFAM" id="SSF90112">
    <property type="entry name" value="Neurotransmitter-gated ion-channel transmembrane pore"/>
    <property type="match status" value="1"/>
</dbReference>
<accession>A0A8B8AFB1</accession>
<dbReference type="GO" id="GO:0005230">
    <property type="term" value="F:extracellular ligand-gated monoatomic ion channel activity"/>
    <property type="evidence" value="ECO:0007669"/>
    <property type="project" value="InterPro"/>
</dbReference>
<name>A0A8B8AFB1_CRAVI</name>
<feature type="chain" id="PRO_5044519731" evidence="5">
    <location>
        <begin position="19"/>
        <end position="407"/>
    </location>
</feature>
<reference evidence="9 10" key="1">
    <citation type="submission" date="2025-04" db="UniProtKB">
        <authorList>
            <consortium name="RefSeq"/>
        </authorList>
    </citation>
    <scope>IDENTIFICATION</scope>
    <source>
        <tissue evidence="9 10">Whole sample</tissue>
    </source>
</reference>
<evidence type="ECO:0000313" key="9">
    <source>
        <dbReference type="RefSeq" id="XP_022290081.1"/>
    </source>
</evidence>
<dbReference type="InterPro" id="IPR006202">
    <property type="entry name" value="Neur_chan_lig-bd"/>
</dbReference>
<feature type="transmembrane region" description="Helical" evidence="5">
    <location>
        <begin position="292"/>
        <end position="314"/>
    </location>
</feature>
<keyword evidence="8" id="KW-1185">Reference proteome</keyword>
<dbReference type="InterPro" id="IPR036734">
    <property type="entry name" value="Neur_chan_lig-bd_sf"/>
</dbReference>
<dbReference type="Gene3D" id="1.20.58.390">
    <property type="entry name" value="Neurotransmitter-gated ion-channel transmembrane domain"/>
    <property type="match status" value="1"/>
</dbReference>
<dbReference type="PROSITE" id="PS00236">
    <property type="entry name" value="NEUROTR_ION_CHANNEL"/>
    <property type="match status" value="1"/>
</dbReference>
<evidence type="ECO:0000259" key="6">
    <source>
        <dbReference type="Pfam" id="PF02931"/>
    </source>
</evidence>
<keyword evidence="5" id="KW-0813">Transport</keyword>
<feature type="signal peptide" evidence="5">
    <location>
        <begin position="1"/>
        <end position="18"/>
    </location>
</feature>
<feature type="transmembrane region" description="Helical" evidence="5">
    <location>
        <begin position="385"/>
        <end position="406"/>
    </location>
</feature>
<organism evidence="8 9">
    <name type="scientific">Crassostrea virginica</name>
    <name type="common">Eastern oyster</name>
    <dbReference type="NCBI Taxonomy" id="6565"/>
    <lineage>
        <taxon>Eukaryota</taxon>
        <taxon>Metazoa</taxon>
        <taxon>Spiralia</taxon>
        <taxon>Lophotrochozoa</taxon>
        <taxon>Mollusca</taxon>
        <taxon>Bivalvia</taxon>
        <taxon>Autobranchia</taxon>
        <taxon>Pteriomorphia</taxon>
        <taxon>Ostreida</taxon>
        <taxon>Ostreoidea</taxon>
        <taxon>Ostreidae</taxon>
        <taxon>Crassostrea</taxon>
    </lineage>
</organism>
<protein>
    <submittedName>
        <fullName evidence="9 10">Acetylcholine receptor subunit beta-like 1</fullName>
    </submittedName>
</protein>
<dbReference type="PRINTS" id="PR00252">
    <property type="entry name" value="NRIONCHANNEL"/>
</dbReference>
<comment type="caution">
    <text evidence="5">Lacks conserved residue(s) required for the propagation of feature annotation.</text>
</comment>
<evidence type="ECO:0000256" key="5">
    <source>
        <dbReference type="RuleBase" id="RU000687"/>
    </source>
</evidence>
<dbReference type="InterPro" id="IPR006201">
    <property type="entry name" value="Neur_channel"/>
</dbReference>
<dbReference type="CDD" id="cd19051">
    <property type="entry name" value="LGIC_TM_cation"/>
    <property type="match status" value="1"/>
</dbReference>
<dbReference type="KEGG" id="cvn:111101771"/>
<evidence type="ECO:0000313" key="8">
    <source>
        <dbReference type="Proteomes" id="UP000694844"/>
    </source>
</evidence>
<evidence type="ECO:0000256" key="4">
    <source>
        <dbReference type="ARBA" id="ARBA00023136"/>
    </source>
</evidence>
<feature type="domain" description="Neurotransmitter-gated ion-channel ligand-binding" evidence="6">
    <location>
        <begin position="25"/>
        <end position="197"/>
    </location>
</feature>
<dbReference type="Gene3D" id="2.70.170.10">
    <property type="entry name" value="Neurotransmitter-gated ion-channel ligand-binding domain"/>
    <property type="match status" value="1"/>
</dbReference>
<feature type="domain" description="Neurotransmitter-gated ion-channel transmembrane" evidence="7">
    <location>
        <begin position="231"/>
        <end position="329"/>
    </location>
</feature>
<dbReference type="InterPro" id="IPR036719">
    <property type="entry name" value="Neuro-gated_channel_TM_sf"/>
</dbReference>